<dbReference type="GO" id="GO:0036199">
    <property type="term" value="F:cholest-4-en-3-one 26-monooxygenase activity"/>
    <property type="evidence" value="ECO:0007669"/>
    <property type="project" value="TreeGrafter"/>
</dbReference>
<dbReference type="GO" id="GO:0008395">
    <property type="term" value="F:steroid hydroxylase activity"/>
    <property type="evidence" value="ECO:0007669"/>
    <property type="project" value="TreeGrafter"/>
</dbReference>
<name>A0AAW4XNB6_RHORH</name>
<keyword evidence="4" id="KW-0479">Metal-binding</keyword>
<dbReference type="Gene3D" id="1.10.630.10">
    <property type="entry name" value="Cytochrome P450"/>
    <property type="match status" value="1"/>
</dbReference>
<feature type="compositionally biased region" description="Acidic residues" evidence="8">
    <location>
        <begin position="1"/>
        <end position="18"/>
    </location>
</feature>
<dbReference type="CDD" id="cd11033">
    <property type="entry name" value="CYP142-like"/>
    <property type="match status" value="1"/>
</dbReference>
<keyword evidence="3" id="KW-0349">Heme</keyword>
<dbReference type="SUPFAM" id="SSF48264">
    <property type="entry name" value="Cytochrome P450"/>
    <property type="match status" value="1"/>
</dbReference>
<gene>
    <name evidence="9" type="ORF">LQ384_26830</name>
</gene>
<evidence type="ECO:0000313" key="9">
    <source>
        <dbReference type="EMBL" id="MCD2114721.1"/>
    </source>
</evidence>
<dbReference type="InterPro" id="IPR036396">
    <property type="entry name" value="Cyt_P450_sf"/>
</dbReference>
<evidence type="ECO:0000256" key="2">
    <source>
        <dbReference type="ARBA" id="ARBA00010617"/>
    </source>
</evidence>
<comment type="similarity">
    <text evidence="2">Belongs to the cytochrome P450 family.</text>
</comment>
<keyword evidence="5" id="KW-0560">Oxidoreductase</keyword>
<dbReference type="Proteomes" id="UP001198630">
    <property type="component" value="Unassembled WGS sequence"/>
</dbReference>
<feature type="region of interest" description="Disordered" evidence="8">
    <location>
        <begin position="1"/>
        <end position="28"/>
    </location>
</feature>
<keyword evidence="6" id="KW-0408">Iron</keyword>
<protein>
    <submittedName>
        <fullName evidence="9">Cytochrome P450</fullName>
    </submittedName>
</protein>
<dbReference type="GO" id="GO:0005506">
    <property type="term" value="F:iron ion binding"/>
    <property type="evidence" value="ECO:0007669"/>
    <property type="project" value="InterPro"/>
</dbReference>
<dbReference type="InterPro" id="IPR002397">
    <property type="entry name" value="Cyt_P450_B"/>
</dbReference>
<evidence type="ECO:0000256" key="8">
    <source>
        <dbReference type="SAM" id="MobiDB-lite"/>
    </source>
</evidence>
<comment type="caution">
    <text evidence="9">The sequence shown here is derived from an EMBL/GenBank/DDBJ whole genome shotgun (WGS) entry which is preliminary data.</text>
</comment>
<dbReference type="GO" id="GO:0020037">
    <property type="term" value="F:heme binding"/>
    <property type="evidence" value="ECO:0007669"/>
    <property type="project" value="InterPro"/>
</dbReference>
<dbReference type="InterPro" id="IPR001128">
    <property type="entry name" value="Cyt_P450"/>
</dbReference>
<sequence length="443" mass="49600">MTTSFDDTELSFDDDNDDNVAPTNDVAATREYDEINVSSDAFWGQDAPEREKLFRELRDKRPVSWQRPIESAVVPDPDDPGFWAVVKHKDIIEVSQRNDVFVSGYGVMFDLLPPMFLEMAMSFLAMDNPKHDKIRKLVSSAFTPKQIRKIDADIAARAKRIVSAAGEKDEIDFVADIAKHLPIEMFGDMFGVPEEQRATVAHAADEIVAWADPVLLAGRDPAEVQVEASLVIHDIAEELIAKRRAEPADDLLTNLVQAEVDGEHLTDFEIGAVMVLMAVAGTDTTRHTSSFTVKALTEFPDQRAWLWEDFEGRINMAIEEFLRYASVVLNFRRTAIAEYTLGGQQILPGDKVVMMYGSGNWDTDVFTDPDKFDLQRSPNPHIAFGGGGIHFCLGNQLAKSMLRSLFRELHLQMPNFAAGEPTLMKTNFMRGVLSLPFSTNVRE</sequence>
<evidence type="ECO:0000256" key="1">
    <source>
        <dbReference type="ARBA" id="ARBA00001971"/>
    </source>
</evidence>
<dbReference type="PRINTS" id="PR00359">
    <property type="entry name" value="BP450"/>
</dbReference>
<dbReference type="PANTHER" id="PTHR46696:SF4">
    <property type="entry name" value="BIOTIN BIOSYNTHESIS CYTOCHROME P450"/>
    <property type="match status" value="1"/>
</dbReference>
<evidence type="ECO:0000256" key="7">
    <source>
        <dbReference type="ARBA" id="ARBA00023033"/>
    </source>
</evidence>
<dbReference type="RefSeq" id="WP_230792699.1">
    <property type="nucleotide sequence ID" value="NZ_JAJNCO010000027.1"/>
</dbReference>
<comment type="cofactor">
    <cofactor evidence="1">
        <name>heme</name>
        <dbReference type="ChEBI" id="CHEBI:30413"/>
    </cofactor>
</comment>
<keyword evidence="7" id="KW-0503">Monooxygenase</keyword>
<evidence type="ECO:0000256" key="3">
    <source>
        <dbReference type="ARBA" id="ARBA00022617"/>
    </source>
</evidence>
<accession>A0AAW4XNB6</accession>
<dbReference type="PANTHER" id="PTHR46696">
    <property type="entry name" value="P450, PUTATIVE (EUROFUNG)-RELATED"/>
    <property type="match status" value="1"/>
</dbReference>
<dbReference type="EMBL" id="JAJNCO010000027">
    <property type="protein sequence ID" value="MCD2114721.1"/>
    <property type="molecule type" value="Genomic_DNA"/>
</dbReference>
<dbReference type="AlphaFoldDB" id="A0AAW4XNB6"/>
<evidence type="ECO:0000256" key="6">
    <source>
        <dbReference type="ARBA" id="ARBA00023004"/>
    </source>
</evidence>
<proteinExistence type="inferred from homology"/>
<evidence type="ECO:0000313" key="10">
    <source>
        <dbReference type="Proteomes" id="UP001198630"/>
    </source>
</evidence>
<evidence type="ECO:0000256" key="4">
    <source>
        <dbReference type="ARBA" id="ARBA00022723"/>
    </source>
</evidence>
<organism evidence="9 10">
    <name type="scientific">Rhodococcus rhodochrous</name>
    <dbReference type="NCBI Taxonomy" id="1829"/>
    <lineage>
        <taxon>Bacteria</taxon>
        <taxon>Bacillati</taxon>
        <taxon>Actinomycetota</taxon>
        <taxon>Actinomycetes</taxon>
        <taxon>Mycobacteriales</taxon>
        <taxon>Nocardiaceae</taxon>
        <taxon>Rhodococcus</taxon>
    </lineage>
</organism>
<reference evidence="9" key="1">
    <citation type="submission" date="2021-11" db="EMBL/GenBank/DDBJ databases">
        <title>Development of a sustainable strategy for remediation of hydrocarbon-contaminated territories based on the waste exchange concept.</title>
        <authorList>
            <person name="Elkin A."/>
        </authorList>
    </citation>
    <scope>NUCLEOTIDE SEQUENCE</scope>
    <source>
        <strain evidence="9">IEGM 757</strain>
    </source>
</reference>
<dbReference type="Pfam" id="PF00067">
    <property type="entry name" value="p450"/>
    <property type="match status" value="2"/>
</dbReference>
<evidence type="ECO:0000256" key="5">
    <source>
        <dbReference type="ARBA" id="ARBA00023002"/>
    </source>
</evidence>
<dbReference type="GO" id="GO:0006707">
    <property type="term" value="P:cholesterol catabolic process"/>
    <property type="evidence" value="ECO:0007669"/>
    <property type="project" value="TreeGrafter"/>
</dbReference>